<proteinExistence type="predicted"/>
<organism evidence="2 3">
    <name type="scientific">Ramlibacter cellulosilyticus</name>
    <dbReference type="NCBI Taxonomy" id="2764187"/>
    <lineage>
        <taxon>Bacteria</taxon>
        <taxon>Pseudomonadati</taxon>
        <taxon>Pseudomonadota</taxon>
        <taxon>Betaproteobacteria</taxon>
        <taxon>Burkholderiales</taxon>
        <taxon>Comamonadaceae</taxon>
        <taxon>Ramlibacter</taxon>
    </lineage>
</organism>
<comment type="caution">
    <text evidence="2">The sequence shown here is derived from an EMBL/GenBank/DDBJ whole genome shotgun (WGS) entry which is preliminary data.</text>
</comment>
<dbReference type="RefSeq" id="WP_187074947.1">
    <property type="nucleotide sequence ID" value="NZ_JACORT010000001.1"/>
</dbReference>
<accession>A0A923MMU7</accession>
<sequence length="193" mass="21583">MAFPSSKKTPRSRDLNRPWEAGDSIPAPEALHEDGDTGWALWHEASQQQERRFAPTAPMTQPPGMNPEEIAWAATQPAGATLLRRPLVSKAAEKPLFTLEAAMIVARRNNRVCPRPPQWDAFMKLLPPKKSLRGTQQPPAPATGAAWAITPPLTKRLCFREQIEWAERAGVLEAVMAFMQSMPEEEWLHMGED</sequence>
<name>A0A923MMU7_9BURK</name>
<keyword evidence="3" id="KW-1185">Reference proteome</keyword>
<dbReference type="AlphaFoldDB" id="A0A923MMU7"/>
<dbReference type="Proteomes" id="UP000608513">
    <property type="component" value="Unassembled WGS sequence"/>
</dbReference>
<evidence type="ECO:0000313" key="2">
    <source>
        <dbReference type="EMBL" id="MBC5782240.1"/>
    </source>
</evidence>
<dbReference type="EMBL" id="JACORT010000001">
    <property type="protein sequence ID" value="MBC5782240.1"/>
    <property type="molecule type" value="Genomic_DNA"/>
</dbReference>
<evidence type="ECO:0000256" key="1">
    <source>
        <dbReference type="SAM" id="MobiDB-lite"/>
    </source>
</evidence>
<gene>
    <name evidence="2" type="ORF">H8N03_04740</name>
</gene>
<protein>
    <submittedName>
        <fullName evidence="2">Uncharacterized protein</fullName>
    </submittedName>
</protein>
<evidence type="ECO:0000313" key="3">
    <source>
        <dbReference type="Proteomes" id="UP000608513"/>
    </source>
</evidence>
<reference evidence="2" key="1">
    <citation type="submission" date="2020-08" db="EMBL/GenBank/DDBJ databases">
        <title>Ramlibacter sp. USB13 16S ribosomal RNA gene genome sequencing and assembly.</title>
        <authorList>
            <person name="Kang M."/>
        </authorList>
    </citation>
    <scope>NUCLEOTIDE SEQUENCE</scope>
    <source>
        <strain evidence="2">USB13</strain>
    </source>
</reference>
<feature type="region of interest" description="Disordered" evidence="1">
    <location>
        <begin position="1"/>
        <end position="67"/>
    </location>
</feature>